<feature type="transmembrane region" description="Helical" evidence="6">
    <location>
        <begin position="75"/>
        <end position="98"/>
    </location>
</feature>
<evidence type="ECO:0000313" key="7">
    <source>
        <dbReference type="EMBL" id="MDR6776889.1"/>
    </source>
</evidence>
<sequence length="364" mass="38535">MSWLSPTDHRLLHKYFHLEKGAMPVFIHVILPLCGGLFIFLGGMKLMEAALRHLAGPFLTRWLNRATVSPWRGMLFSSGITALLQSSTAVTVLTIGLVNAGLLTYGRTLGIILGTNIGTCLTTELMGLQLGRLAVPLLCGSLLCWSTAVLWGEAVPSRQYASAGASPGSNGLSRPQAVQYISLVFAGFSLILAGIRVMQTVGPWIEQAGLFRWFLDHAAANMWWAFAAGACLTALFHSSAAVIGMAISLAAAGALPADVGIAIVIGSNVGTCVTALIAAVGGSVSGKFVAWSHVLLNVGGALLFMPLIPGLEMAAAWISTEPGAKVAHAQTLFNVISSLLVLPLCYLPVWTRLEDRISPHRIKR</sequence>
<feature type="transmembrane region" description="Helical" evidence="6">
    <location>
        <begin position="294"/>
        <end position="319"/>
    </location>
</feature>
<gene>
    <name evidence="7" type="ORF">J2W98_001136</name>
</gene>
<dbReference type="InterPro" id="IPR003841">
    <property type="entry name" value="Na/Pi_transpt"/>
</dbReference>
<feature type="transmembrane region" description="Helical" evidence="6">
    <location>
        <begin position="222"/>
        <end position="247"/>
    </location>
</feature>
<feature type="transmembrane region" description="Helical" evidence="6">
    <location>
        <begin position="133"/>
        <end position="152"/>
    </location>
</feature>
<keyword evidence="5 6" id="KW-0472">Membrane</keyword>
<feature type="transmembrane region" description="Helical" evidence="6">
    <location>
        <begin position="331"/>
        <end position="351"/>
    </location>
</feature>
<dbReference type="EMBL" id="JAVDUG010000001">
    <property type="protein sequence ID" value="MDR6776889.1"/>
    <property type="molecule type" value="Genomic_DNA"/>
</dbReference>
<evidence type="ECO:0000256" key="4">
    <source>
        <dbReference type="ARBA" id="ARBA00022989"/>
    </source>
</evidence>
<comment type="subcellular location">
    <subcellularLocation>
        <location evidence="1">Cell membrane</location>
        <topology evidence="1">Multi-pass membrane protein</topology>
    </subcellularLocation>
</comment>
<dbReference type="PANTHER" id="PTHR10010">
    <property type="entry name" value="SOLUTE CARRIER FAMILY 34 SODIUM PHOSPHATE , MEMBER 2-RELATED"/>
    <property type="match status" value="1"/>
</dbReference>
<proteinExistence type="predicted"/>
<dbReference type="Proteomes" id="UP001266807">
    <property type="component" value="Unassembled WGS sequence"/>
</dbReference>
<dbReference type="Pfam" id="PF02690">
    <property type="entry name" value="Na_Pi_cotrans"/>
    <property type="match status" value="2"/>
</dbReference>
<keyword evidence="4 6" id="KW-1133">Transmembrane helix</keyword>
<dbReference type="PANTHER" id="PTHR10010:SF46">
    <property type="entry name" value="SODIUM-DEPENDENT PHOSPHATE TRANSPORT PROTEIN 2B"/>
    <property type="match status" value="1"/>
</dbReference>
<feature type="transmembrane region" description="Helical" evidence="6">
    <location>
        <begin position="25"/>
        <end position="44"/>
    </location>
</feature>
<keyword evidence="8" id="KW-1185">Reference proteome</keyword>
<evidence type="ECO:0000256" key="6">
    <source>
        <dbReference type="SAM" id="Phobius"/>
    </source>
</evidence>
<organism evidence="7 8">
    <name type="scientific">Paenibacillus peoriae</name>
    <dbReference type="NCBI Taxonomy" id="59893"/>
    <lineage>
        <taxon>Bacteria</taxon>
        <taxon>Bacillati</taxon>
        <taxon>Bacillota</taxon>
        <taxon>Bacilli</taxon>
        <taxon>Bacillales</taxon>
        <taxon>Paenibacillaceae</taxon>
        <taxon>Paenibacillus</taxon>
    </lineage>
</organism>
<evidence type="ECO:0000256" key="1">
    <source>
        <dbReference type="ARBA" id="ARBA00004651"/>
    </source>
</evidence>
<keyword evidence="3 6" id="KW-0812">Transmembrane</keyword>
<dbReference type="NCBIfam" id="NF037997">
    <property type="entry name" value="Na_Pi_symport"/>
    <property type="match status" value="2"/>
</dbReference>
<feature type="transmembrane region" description="Helical" evidence="6">
    <location>
        <begin position="177"/>
        <end position="195"/>
    </location>
</feature>
<evidence type="ECO:0000256" key="5">
    <source>
        <dbReference type="ARBA" id="ARBA00023136"/>
    </source>
</evidence>
<evidence type="ECO:0000256" key="2">
    <source>
        <dbReference type="ARBA" id="ARBA00022475"/>
    </source>
</evidence>
<evidence type="ECO:0000313" key="8">
    <source>
        <dbReference type="Proteomes" id="UP001266807"/>
    </source>
</evidence>
<evidence type="ECO:0000256" key="3">
    <source>
        <dbReference type="ARBA" id="ARBA00022692"/>
    </source>
</evidence>
<reference evidence="7 8" key="1">
    <citation type="submission" date="2023-07" db="EMBL/GenBank/DDBJ databases">
        <title>Sorghum-associated microbial communities from plants grown in Nebraska, USA.</title>
        <authorList>
            <person name="Schachtman D."/>
        </authorList>
    </citation>
    <scope>NUCLEOTIDE SEQUENCE [LARGE SCALE GENOMIC DNA]</scope>
    <source>
        <strain evidence="7 8">BE143</strain>
    </source>
</reference>
<accession>A0ABU1QB74</accession>
<name>A0ABU1QB74_9BACL</name>
<protein>
    <submittedName>
        <fullName evidence="7">Phosphate:Na+ symporter</fullName>
    </submittedName>
</protein>
<keyword evidence="2" id="KW-1003">Cell membrane</keyword>
<comment type="caution">
    <text evidence="7">The sequence shown here is derived from an EMBL/GenBank/DDBJ whole genome shotgun (WGS) entry which is preliminary data.</text>
</comment>
<feature type="transmembrane region" description="Helical" evidence="6">
    <location>
        <begin position="259"/>
        <end position="282"/>
    </location>
</feature>